<dbReference type="Proteomes" id="UP000499080">
    <property type="component" value="Unassembled WGS sequence"/>
</dbReference>
<name>A0A4Y2R1K7_ARAVE</name>
<reference evidence="2 3" key="1">
    <citation type="journal article" date="2019" name="Sci. Rep.">
        <title>Orb-weaving spider Araneus ventricosus genome elucidates the spidroin gene catalogue.</title>
        <authorList>
            <person name="Kono N."/>
            <person name="Nakamura H."/>
            <person name="Ohtoshi R."/>
            <person name="Moran D.A.P."/>
            <person name="Shinohara A."/>
            <person name="Yoshida Y."/>
            <person name="Fujiwara M."/>
            <person name="Mori M."/>
            <person name="Tomita M."/>
            <person name="Arakawa K."/>
        </authorList>
    </citation>
    <scope>NUCLEOTIDE SEQUENCE [LARGE SCALE GENOMIC DNA]</scope>
</reference>
<keyword evidence="3" id="KW-1185">Reference proteome</keyword>
<dbReference type="AlphaFoldDB" id="A0A4Y2R1K7"/>
<gene>
    <name evidence="1" type="ORF">AVEN_258274_1</name>
    <name evidence="2" type="ORF">AVEN_30549_1</name>
</gene>
<proteinExistence type="predicted"/>
<protein>
    <submittedName>
        <fullName evidence="2">Uncharacterized protein</fullName>
    </submittedName>
</protein>
<evidence type="ECO:0000313" key="3">
    <source>
        <dbReference type="Proteomes" id="UP000499080"/>
    </source>
</evidence>
<accession>A0A4Y2R1K7</accession>
<dbReference type="EMBL" id="BGPR01224687">
    <property type="protein sequence ID" value="GBN69574.1"/>
    <property type="molecule type" value="Genomic_DNA"/>
</dbReference>
<organism evidence="2 3">
    <name type="scientific">Araneus ventricosus</name>
    <name type="common">Orbweaver spider</name>
    <name type="synonym">Epeira ventricosa</name>
    <dbReference type="NCBI Taxonomy" id="182803"/>
    <lineage>
        <taxon>Eukaryota</taxon>
        <taxon>Metazoa</taxon>
        <taxon>Ecdysozoa</taxon>
        <taxon>Arthropoda</taxon>
        <taxon>Chelicerata</taxon>
        <taxon>Arachnida</taxon>
        <taxon>Araneae</taxon>
        <taxon>Araneomorphae</taxon>
        <taxon>Entelegynae</taxon>
        <taxon>Araneoidea</taxon>
        <taxon>Araneidae</taxon>
        <taxon>Araneus</taxon>
    </lineage>
</organism>
<comment type="caution">
    <text evidence="2">The sequence shown here is derived from an EMBL/GenBank/DDBJ whole genome shotgun (WGS) entry which is preliminary data.</text>
</comment>
<sequence length="47" mass="5508">MIDWFMCDVTEPPITADLTVQELKSIAENRFINDIQICKFPCHIRLV</sequence>
<dbReference type="EMBL" id="BGPR01224672">
    <property type="protein sequence ID" value="GBN69541.1"/>
    <property type="molecule type" value="Genomic_DNA"/>
</dbReference>
<evidence type="ECO:0000313" key="2">
    <source>
        <dbReference type="EMBL" id="GBN69574.1"/>
    </source>
</evidence>
<feature type="non-terminal residue" evidence="2">
    <location>
        <position position="47"/>
    </location>
</feature>
<evidence type="ECO:0000313" key="1">
    <source>
        <dbReference type="EMBL" id="GBN69541.1"/>
    </source>
</evidence>